<evidence type="ECO:0000256" key="1">
    <source>
        <dbReference type="SAM" id="Coils"/>
    </source>
</evidence>
<proteinExistence type="predicted"/>
<keyword evidence="2" id="KW-0548">Nucleotidyltransferase</keyword>
<dbReference type="GO" id="GO:0003964">
    <property type="term" value="F:RNA-directed DNA polymerase activity"/>
    <property type="evidence" value="ECO:0007669"/>
    <property type="project" value="UniProtKB-KW"/>
</dbReference>
<protein>
    <submittedName>
        <fullName evidence="2">Putative RNA-directed DNA polymerase from transposon X-element</fullName>
    </submittedName>
</protein>
<reference evidence="2" key="1">
    <citation type="submission" date="2020-08" db="EMBL/GenBank/DDBJ databases">
        <title>Multicomponent nature underlies the extraordinary mechanical properties of spider dragline silk.</title>
        <authorList>
            <person name="Kono N."/>
            <person name="Nakamura H."/>
            <person name="Mori M."/>
            <person name="Yoshida Y."/>
            <person name="Ohtoshi R."/>
            <person name="Malay A.D."/>
            <person name="Moran D.A.P."/>
            <person name="Tomita M."/>
            <person name="Numata K."/>
            <person name="Arakawa K."/>
        </authorList>
    </citation>
    <scope>NUCLEOTIDE SEQUENCE</scope>
</reference>
<keyword evidence="2" id="KW-0695">RNA-directed DNA polymerase</keyword>
<sequence length="223" mass="25977">MDIDILKVKRKSLRAAFTVCCNGTSNRIDTETLGNNEVNALYKQLQDKFSRLETSQEEISDLLLRSDELKNTYQEDFSIAEEYRDKFCQICSLLEASQEKTILVQAENISVEKRKCHRHYSTEDYKRKHAHSDFLNQFKENLSVLPDGRFRLYPIGLSSDIEKAFLQLSIIPEHRDSLRFFLPTVKETKIYRYCRVVLGICSPFQLSACIDHLLENPQPVLTM</sequence>
<dbReference type="EMBL" id="BMAV01023621">
    <property type="protein sequence ID" value="GFY79529.1"/>
    <property type="molecule type" value="Genomic_DNA"/>
</dbReference>
<keyword evidence="1" id="KW-0175">Coiled coil</keyword>
<organism evidence="2 3">
    <name type="scientific">Trichonephila inaurata madagascariensis</name>
    <dbReference type="NCBI Taxonomy" id="2747483"/>
    <lineage>
        <taxon>Eukaryota</taxon>
        <taxon>Metazoa</taxon>
        <taxon>Ecdysozoa</taxon>
        <taxon>Arthropoda</taxon>
        <taxon>Chelicerata</taxon>
        <taxon>Arachnida</taxon>
        <taxon>Araneae</taxon>
        <taxon>Araneomorphae</taxon>
        <taxon>Entelegynae</taxon>
        <taxon>Araneoidea</taxon>
        <taxon>Nephilidae</taxon>
        <taxon>Trichonephila</taxon>
        <taxon>Trichonephila inaurata</taxon>
    </lineage>
</organism>
<feature type="coiled-coil region" evidence="1">
    <location>
        <begin position="35"/>
        <end position="72"/>
    </location>
</feature>
<gene>
    <name evidence="2" type="primary">X975_15193</name>
    <name evidence="2" type="ORF">TNIN_75591</name>
</gene>
<evidence type="ECO:0000313" key="3">
    <source>
        <dbReference type="Proteomes" id="UP000886998"/>
    </source>
</evidence>
<accession>A0A8X6YZG9</accession>
<evidence type="ECO:0000313" key="2">
    <source>
        <dbReference type="EMBL" id="GFY79529.1"/>
    </source>
</evidence>
<name>A0A8X6YZG9_9ARAC</name>
<dbReference type="OrthoDB" id="6435878at2759"/>
<keyword evidence="3" id="KW-1185">Reference proteome</keyword>
<keyword evidence="2" id="KW-0808">Transferase</keyword>
<dbReference type="Proteomes" id="UP000886998">
    <property type="component" value="Unassembled WGS sequence"/>
</dbReference>
<dbReference type="AlphaFoldDB" id="A0A8X6YZG9"/>
<comment type="caution">
    <text evidence="2">The sequence shown here is derived from an EMBL/GenBank/DDBJ whole genome shotgun (WGS) entry which is preliminary data.</text>
</comment>